<proteinExistence type="predicted"/>
<accession>A0A6J5MX90</accession>
<evidence type="ECO:0000313" key="1">
    <source>
        <dbReference type="EMBL" id="CAB4151238.1"/>
    </source>
</evidence>
<protein>
    <submittedName>
        <fullName evidence="1">Uncharacterized protein</fullName>
    </submittedName>
</protein>
<gene>
    <name evidence="1" type="ORF">UFOVP600_7</name>
</gene>
<reference evidence="1" key="1">
    <citation type="submission" date="2020-04" db="EMBL/GenBank/DDBJ databases">
        <authorList>
            <person name="Chiriac C."/>
            <person name="Salcher M."/>
            <person name="Ghai R."/>
            <person name="Kavagutti S V."/>
        </authorList>
    </citation>
    <scope>NUCLEOTIDE SEQUENCE</scope>
</reference>
<name>A0A6J5MX90_9CAUD</name>
<sequence length="665" mass="76209">MNELIINNRRVDLSETTNIGLTFCANNIGELQNRQGNFTNTFKIPITKTNKEIFEWSHLQTSSSLIPYTTLKATYKQNGIEIISDGLAEITNVDNNYYYVNVYSGNLDFMGAIGDIIVGDLYKNDPAYAWGLGNNFFDSTDYFIYPLISWREDVDFFSTNTVDVRQTIPCAKISHLFDRLSTYTGFNFTGNYLNSEDYKAMFLTPNNFTIPKIQQGGINDISRNYDVDSGYVSIVKGNSITVINYKPPFIKDNFTFTKDGVFSPTQSLIGTLTYSGKVFITWDFNESIPPFYSAKKRNIFFKVKIVDELNNIIKEVLTTTVTDTVVNFRNKNPLTSFDLFIETSETTFTAGKSYKIIIEANVSQHDNVATKFKIISKAPILSYGQGISFENKNDYFFTPSPKIAFGSTIDFTKIFTMKVKDVIKDILNLRAIIIQTNNYTKTISFNSFEDINLNKAISKDWNNKLQNSTSMSFKFENYAKKNNFLFKEDVDKINNADFNDDYSLLLNNQNLNDEKTVVKLAHPTTIRLNKYNGYIIPYVRGLKDSTNEWLKADWRLLYLKLQNTNFDVNFTNGTTTILKNENIQFCDIIGFQTLVPKYYQTIKGILENPKVIKIVAKLDITDISDLDFSIPIQIQRPDLNLSGYFYINKIENYKGNLTSCEIIEI</sequence>
<dbReference type="EMBL" id="LR796560">
    <property type="protein sequence ID" value="CAB4151238.1"/>
    <property type="molecule type" value="Genomic_DNA"/>
</dbReference>
<organism evidence="1">
    <name type="scientific">uncultured Caudovirales phage</name>
    <dbReference type="NCBI Taxonomy" id="2100421"/>
    <lineage>
        <taxon>Viruses</taxon>
        <taxon>Duplodnaviria</taxon>
        <taxon>Heunggongvirae</taxon>
        <taxon>Uroviricota</taxon>
        <taxon>Caudoviricetes</taxon>
        <taxon>Peduoviridae</taxon>
        <taxon>Maltschvirus</taxon>
        <taxon>Maltschvirus maltsch</taxon>
    </lineage>
</organism>